<name>A0A4R5LFF4_9BURK</name>
<reference evidence="5 6" key="1">
    <citation type="submission" date="2019-03" db="EMBL/GenBank/DDBJ databases">
        <title>Paraburkholderia sp. isolated from native Mimosa gymnas in Guartela State Park, Brazil.</title>
        <authorList>
            <person name="Paulitsch F."/>
            <person name="Hungria M."/>
            <person name="Delamuta J.R.M."/>
            <person name="Ribeiro R.A."/>
            <person name="Dall'Agnol R."/>
            <person name="Silva J.S.B."/>
        </authorList>
    </citation>
    <scope>NUCLEOTIDE SEQUENCE [LARGE SCALE GENOMIC DNA]</scope>
    <source>
        <strain evidence="5 6">CNPSo 3008</strain>
    </source>
</reference>
<dbReference type="InterPro" id="IPR045313">
    <property type="entry name" value="CBR1-like"/>
</dbReference>
<accession>A0A4R5LFF4</accession>
<proteinExistence type="inferred from homology"/>
<comment type="caution">
    <text evidence="5">The sequence shown here is derived from an EMBL/GenBank/DDBJ whole genome shotgun (WGS) entry which is preliminary data.</text>
</comment>
<organism evidence="5 6">
    <name type="scientific">Paraburkholderia guartelaensis</name>
    <dbReference type="NCBI Taxonomy" id="2546446"/>
    <lineage>
        <taxon>Bacteria</taxon>
        <taxon>Pseudomonadati</taxon>
        <taxon>Pseudomonadota</taxon>
        <taxon>Betaproteobacteria</taxon>
        <taxon>Burkholderiales</taxon>
        <taxon>Burkholderiaceae</taxon>
        <taxon>Paraburkholderia</taxon>
    </lineage>
</organism>
<dbReference type="EMBL" id="SMOD01000012">
    <property type="protein sequence ID" value="TDG07039.1"/>
    <property type="molecule type" value="Genomic_DNA"/>
</dbReference>
<dbReference type="GO" id="GO:0016616">
    <property type="term" value="F:oxidoreductase activity, acting on the CH-OH group of donors, NAD or NADP as acceptor"/>
    <property type="evidence" value="ECO:0007669"/>
    <property type="project" value="InterPro"/>
</dbReference>
<dbReference type="OrthoDB" id="9789083at2"/>
<dbReference type="PANTHER" id="PTHR43490">
    <property type="entry name" value="(+)-NEOMENTHOL DEHYDROGENASE"/>
    <property type="match status" value="1"/>
</dbReference>
<comment type="similarity">
    <text evidence="1 4">Belongs to the short-chain dehydrogenases/reductases (SDR) family.</text>
</comment>
<dbReference type="InterPro" id="IPR036291">
    <property type="entry name" value="NAD(P)-bd_dom_sf"/>
</dbReference>
<gene>
    <name evidence="5" type="ORF">E1N52_17475</name>
</gene>
<dbReference type="SUPFAM" id="SSF51735">
    <property type="entry name" value="NAD(P)-binding Rossmann-fold domains"/>
    <property type="match status" value="1"/>
</dbReference>
<dbReference type="AlphaFoldDB" id="A0A4R5LFF4"/>
<evidence type="ECO:0000313" key="6">
    <source>
        <dbReference type="Proteomes" id="UP000295606"/>
    </source>
</evidence>
<dbReference type="PRINTS" id="PR00081">
    <property type="entry name" value="GDHRDH"/>
</dbReference>
<dbReference type="PANTHER" id="PTHR43490:SF99">
    <property type="entry name" value="SHORT-CHAIN DEHYDROGENASE_REDUCTASE"/>
    <property type="match status" value="1"/>
</dbReference>
<sequence>MQSTPVALVSGANKGIGLQIAKELAAKGFKVLVGARKLDLGVAAAKSIGGEVQAIQLDVTDRTSIAEAARQIEETVGRLDVLVNNAGISRPIQPGTPIEEMRDGDKLSRVSVDDMTTVFETNVFGVVAVTQAMLPLLRQAPAGRIVNISSAGGSLTLKDNPSEFSRQYVGAYQASKAALNAVTQAFAIELEGTNIKVNAACPGFTATAMSNFAQGAGSVEDAAREPVRLALLDANGPTGTFSNFDGPLPW</sequence>
<dbReference type="RefSeq" id="WP_133184011.1">
    <property type="nucleotide sequence ID" value="NZ_SMOD01000012.1"/>
</dbReference>
<evidence type="ECO:0000313" key="5">
    <source>
        <dbReference type="EMBL" id="TDG07039.1"/>
    </source>
</evidence>
<dbReference type="Proteomes" id="UP000295606">
    <property type="component" value="Unassembled WGS sequence"/>
</dbReference>
<evidence type="ECO:0000256" key="4">
    <source>
        <dbReference type="RuleBase" id="RU000363"/>
    </source>
</evidence>
<evidence type="ECO:0000256" key="3">
    <source>
        <dbReference type="ARBA" id="ARBA00023002"/>
    </source>
</evidence>
<dbReference type="InterPro" id="IPR002347">
    <property type="entry name" value="SDR_fam"/>
</dbReference>
<dbReference type="CDD" id="cd05324">
    <property type="entry name" value="carb_red_PTCR-like_SDR_c"/>
    <property type="match status" value="1"/>
</dbReference>
<dbReference type="Pfam" id="PF00106">
    <property type="entry name" value="adh_short"/>
    <property type="match status" value="1"/>
</dbReference>
<dbReference type="PRINTS" id="PR00080">
    <property type="entry name" value="SDRFAMILY"/>
</dbReference>
<protein>
    <submittedName>
        <fullName evidence="5">SDR family oxidoreductase</fullName>
    </submittedName>
</protein>
<keyword evidence="2" id="KW-0521">NADP</keyword>
<evidence type="ECO:0000256" key="2">
    <source>
        <dbReference type="ARBA" id="ARBA00022857"/>
    </source>
</evidence>
<dbReference type="Gene3D" id="3.40.50.720">
    <property type="entry name" value="NAD(P)-binding Rossmann-like Domain"/>
    <property type="match status" value="1"/>
</dbReference>
<evidence type="ECO:0000256" key="1">
    <source>
        <dbReference type="ARBA" id="ARBA00006484"/>
    </source>
</evidence>
<keyword evidence="3" id="KW-0560">Oxidoreductase</keyword>